<proteinExistence type="predicted"/>
<evidence type="ECO:0000259" key="3">
    <source>
        <dbReference type="PROSITE" id="PS50102"/>
    </source>
</evidence>
<feature type="compositionally biased region" description="Basic residues" evidence="2">
    <location>
        <begin position="1"/>
        <end position="14"/>
    </location>
</feature>
<dbReference type="Pfam" id="PF00076">
    <property type="entry name" value="RRM_1"/>
    <property type="match status" value="1"/>
</dbReference>
<reference evidence="4 5" key="1">
    <citation type="journal article" date="2018" name="Mol. Biol. Evol.">
        <title>Broad Genomic Sampling Reveals a Smut Pathogenic Ancestry of the Fungal Clade Ustilaginomycotina.</title>
        <authorList>
            <person name="Kijpornyongpan T."/>
            <person name="Mondo S.J."/>
            <person name="Barry K."/>
            <person name="Sandor L."/>
            <person name="Lee J."/>
            <person name="Lipzen A."/>
            <person name="Pangilinan J."/>
            <person name="LaButti K."/>
            <person name="Hainaut M."/>
            <person name="Henrissat B."/>
            <person name="Grigoriev I.V."/>
            <person name="Spatafora J.W."/>
            <person name="Aime M.C."/>
        </authorList>
    </citation>
    <scope>NUCLEOTIDE SEQUENCE [LARGE SCALE GENOMIC DNA]</scope>
    <source>
        <strain evidence="4 5">MCA 4186</strain>
    </source>
</reference>
<dbReference type="InterPro" id="IPR000504">
    <property type="entry name" value="RRM_dom"/>
</dbReference>
<feature type="compositionally biased region" description="Low complexity" evidence="2">
    <location>
        <begin position="241"/>
        <end position="264"/>
    </location>
</feature>
<dbReference type="Proteomes" id="UP000245946">
    <property type="component" value="Unassembled WGS sequence"/>
</dbReference>
<feature type="region of interest" description="Disordered" evidence="2">
    <location>
        <begin position="291"/>
        <end position="350"/>
    </location>
</feature>
<keyword evidence="5" id="KW-1185">Reference proteome</keyword>
<protein>
    <recommendedName>
        <fullName evidence="3">RRM domain-containing protein</fullName>
    </recommendedName>
</protein>
<organism evidence="4 5">
    <name type="scientific">Tilletiopsis washingtonensis</name>
    <dbReference type="NCBI Taxonomy" id="58919"/>
    <lineage>
        <taxon>Eukaryota</taxon>
        <taxon>Fungi</taxon>
        <taxon>Dikarya</taxon>
        <taxon>Basidiomycota</taxon>
        <taxon>Ustilaginomycotina</taxon>
        <taxon>Exobasidiomycetes</taxon>
        <taxon>Entylomatales</taxon>
        <taxon>Entylomatales incertae sedis</taxon>
        <taxon>Tilletiopsis</taxon>
    </lineage>
</organism>
<dbReference type="InterPro" id="IPR012677">
    <property type="entry name" value="Nucleotide-bd_a/b_plait_sf"/>
</dbReference>
<feature type="compositionally biased region" description="Low complexity" evidence="2">
    <location>
        <begin position="180"/>
        <end position="201"/>
    </location>
</feature>
<feature type="domain" description="RRM" evidence="3">
    <location>
        <begin position="53"/>
        <end position="131"/>
    </location>
</feature>
<feature type="compositionally biased region" description="Basic residues" evidence="2">
    <location>
        <begin position="330"/>
        <end position="339"/>
    </location>
</feature>
<dbReference type="AlphaFoldDB" id="A0A316Z410"/>
<evidence type="ECO:0000313" key="4">
    <source>
        <dbReference type="EMBL" id="PWN94925.1"/>
    </source>
</evidence>
<dbReference type="InterPro" id="IPR035979">
    <property type="entry name" value="RBD_domain_sf"/>
</dbReference>
<dbReference type="OrthoDB" id="6159137at2759"/>
<accession>A0A316Z410</accession>
<gene>
    <name evidence="4" type="ORF">FA09DRAFT_332580</name>
</gene>
<dbReference type="RefSeq" id="XP_025595204.1">
    <property type="nucleotide sequence ID" value="XM_025743514.1"/>
</dbReference>
<sequence length="350" mass="35503">MPKRCARPAPHRVCRSASPPLADSHAPTAEPQQAAPSPWPPATLTIRGASGPTWVIVGNLMLGTSAEDIEETFKQFGEIAEIKRREPPSPNHPSMSFNVAFSTREAALASIQSMDRVVADGRVISVSLAHGPVVSGPARLLNAAGVSRSDAPAPRVASGAAIVQPLEAAKAVQAALPKRQAQGQQQQQQAQAKTSKAAQPQGKIKAPGGGVPVPVASLSSRLLTAAELRALQKRQARDKAAAAAAAKPAAGGKGSTKGAASAPSNGKGPQAQAGSLSSRIGALPLALRLAEQKAPQSQLGVPAARGKGKAKKGPAGAAMSDVAMLDTASAKRKRSRQGKGKGAATGMDVD</sequence>
<evidence type="ECO:0000313" key="5">
    <source>
        <dbReference type="Proteomes" id="UP000245946"/>
    </source>
</evidence>
<dbReference type="EMBL" id="KZ819308">
    <property type="protein sequence ID" value="PWN94925.1"/>
    <property type="molecule type" value="Genomic_DNA"/>
</dbReference>
<feature type="region of interest" description="Disordered" evidence="2">
    <location>
        <begin position="1"/>
        <end position="44"/>
    </location>
</feature>
<dbReference type="SMART" id="SM00360">
    <property type="entry name" value="RRM"/>
    <property type="match status" value="1"/>
</dbReference>
<dbReference type="GO" id="GO:0003723">
    <property type="term" value="F:RNA binding"/>
    <property type="evidence" value="ECO:0007669"/>
    <property type="project" value="UniProtKB-UniRule"/>
</dbReference>
<feature type="region of interest" description="Disordered" evidence="2">
    <location>
        <begin position="239"/>
        <end position="277"/>
    </location>
</feature>
<name>A0A316Z410_9BASI</name>
<dbReference type="GeneID" id="37271058"/>
<evidence type="ECO:0000256" key="1">
    <source>
        <dbReference type="PROSITE-ProRule" id="PRU00176"/>
    </source>
</evidence>
<evidence type="ECO:0000256" key="2">
    <source>
        <dbReference type="SAM" id="MobiDB-lite"/>
    </source>
</evidence>
<dbReference type="STRING" id="58919.A0A316Z410"/>
<dbReference type="SUPFAM" id="SSF54928">
    <property type="entry name" value="RNA-binding domain, RBD"/>
    <property type="match status" value="1"/>
</dbReference>
<dbReference type="Gene3D" id="3.30.70.330">
    <property type="match status" value="1"/>
</dbReference>
<dbReference type="PROSITE" id="PS50102">
    <property type="entry name" value="RRM"/>
    <property type="match status" value="1"/>
</dbReference>
<feature type="region of interest" description="Disordered" evidence="2">
    <location>
        <begin position="174"/>
        <end position="212"/>
    </location>
</feature>
<dbReference type="CDD" id="cd00590">
    <property type="entry name" value="RRM_SF"/>
    <property type="match status" value="1"/>
</dbReference>
<keyword evidence="1" id="KW-0694">RNA-binding</keyword>